<evidence type="ECO:0000256" key="1">
    <source>
        <dbReference type="ARBA" id="ARBA00022898"/>
    </source>
</evidence>
<evidence type="ECO:0000256" key="4">
    <source>
        <dbReference type="PIRSR" id="PIRSR000390-2"/>
    </source>
</evidence>
<dbReference type="PANTHER" id="PTHR30244">
    <property type="entry name" value="TRANSAMINASE"/>
    <property type="match status" value="1"/>
</dbReference>
<dbReference type="RefSeq" id="WP_090841366.1">
    <property type="nucleotide sequence ID" value="NZ_FORM01000008.1"/>
</dbReference>
<dbReference type="Pfam" id="PF01041">
    <property type="entry name" value="DegT_DnrJ_EryC1"/>
    <property type="match status" value="1"/>
</dbReference>
<protein>
    <submittedName>
        <fullName evidence="6">dTDP-4-amino-4,6-dideoxygalactose transaminase</fullName>
    </submittedName>
</protein>
<keyword evidence="7" id="KW-1185">Reference proteome</keyword>
<keyword evidence="1 4" id="KW-0663">Pyridoxal phosphate</keyword>
<dbReference type="GO" id="GO:0000271">
    <property type="term" value="P:polysaccharide biosynthetic process"/>
    <property type="evidence" value="ECO:0007669"/>
    <property type="project" value="TreeGrafter"/>
</dbReference>
<evidence type="ECO:0000256" key="5">
    <source>
        <dbReference type="RuleBase" id="RU004508"/>
    </source>
</evidence>
<dbReference type="PANTHER" id="PTHR30244:SF36">
    <property type="entry name" value="3-OXO-GLUCOSE-6-PHOSPHATE:GLUTAMATE AMINOTRANSFERASE"/>
    <property type="match status" value="1"/>
</dbReference>
<dbReference type="InterPro" id="IPR015424">
    <property type="entry name" value="PyrdxlP-dep_Trfase"/>
</dbReference>
<dbReference type="InterPro" id="IPR015422">
    <property type="entry name" value="PyrdxlP-dep_Trfase_small"/>
</dbReference>
<dbReference type="PIRSF" id="PIRSF000390">
    <property type="entry name" value="PLP_StrS"/>
    <property type="match status" value="1"/>
</dbReference>
<dbReference type="InterPro" id="IPR000653">
    <property type="entry name" value="DegT/StrS_aminotransferase"/>
</dbReference>
<sequence>MIKFLDLPKINARFESEFKSEFNAFLNSGVYVLGQGVTTFEANYADYCGTKYCIGVSNGFDALALIFKGYLELGVLQKGDEVIVPANTFIASILAIMEVGLKPVLIEPNTDSFNIEASEIEKHISETTKAILIVHLYGQLCDVSEINALAKRNQLLVVEDAAQSTGAIDSLTSKRSGNLCDAAAFSFYPSKNLGALGDAGAVTTNNKALTDVIFKLRNYGTSSKYVNDVLGVNNRLDEIQALFLNVKLKFLDADNVQRVAIAKRYLLEVKNVKIKLPVFNGLRNHVFHLFVVLVENRDDFINYLESHKIQSGIHYPIPPHKQKALHRFNELKFPITEKIHETCVSIPISPVMTKLQVDTVIAILNGY</sequence>
<gene>
    <name evidence="6" type="ORF">SAMN05443431_108103</name>
</gene>
<dbReference type="Gene3D" id="3.40.640.10">
    <property type="entry name" value="Type I PLP-dependent aspartate aminotransferase-like (Major domain)"/>
    <property type="match status" value="1"/>
</dbReference>
<dbReference type="SUPFAM" id="SSF53383">
    <property type="entry name" value="PLP-dependent transferases"/>
    <property type="match status" value="1"/>
</dbReference>
<name>A0A1I3RQ13_9FLAO</name>
<feature type="active site" description="Proton acceptor" evidence="3">
    <location>
        <position position="191"/>
    </location>
</feature>
<dbReference type="InterPro" id="IPR015421">
    <property type="entry name" value="PyrdxlP-dep_Trfase_major"/>
</dbReference>
<dbReference type="GO" id="GO:0030170">
    <property type="term" value="F:pyridoxal phosphate binding"/>
    <property type="evidence" value="ECO:0007669"/>
    <property type="project" value="TreeGrafter"/>
</dbReference>
<comment type="similarity">
    <text evidence="2 5">Belongs to the DegT/DnrJ/EryC1 family.</text>
</comment>
<dbReference type="Proteomes" id="UP000199559">
    <property type="component" value="Unassembled WGS sequence"/>
</dbReference>
<dbReference type="Gene3D" id="3.90.1150.10">
    <property type="entry name" value="Aspartate Aminotransferase, domain 1"/>
    <property type="match status" value="1"/>
</dbReference>
<dbReference type="AlphaFoldDB" id="A0A1I3RQ13"/>
<organism evidence="6 7">
    <name type="scientific">Olleya namhaensis</name>
    <dbReference type="NCBI Taxonomy" id="1144750"/>
    <lineage>
        <taxon>Bacteria</taxon>
        <taxon>Pseudomonadati</taxon>
        <taxon>Bacteroidota</taxon>
        <taxon>Flavobacteriia</taxon>
        <taxon>Flavobacteriales</taxon>
        <taxon>Flavobacteriaceae</taxon>
    </lineage>
</organism>
<dbReference type="EMBL" id="FORM01000008">
    <property type="protein sequence ID" value="SFJ48684.1"/>
    <property type="molecule type" value="Genomic_DNA"/>
</dbReference>
<feature type="modified residue" description="N6-(pyridoxal phosphate)lysine" evidence="4">
    <location>
        <position position="191"/>
    </location>
</feature>
<evidence type="ECO:0000256" key="3">
    <source>
        <dbReference type="PIRSR" id="PIRSR000390-1"/>
    </source>
</evidence>
<evidence type="ECO:0000256" key="2">
    <source>
        <dbReference type="ARBA" id="ARBA00037999"/>
    </source>
</evidence>
<proteinExistence type="inferred from homology"/>
<evidence type="ECO:0000313" key="6">
    <source>
        <dbReference type="EMBL" id="SFJ48684.1"/>
    </source>
</evidence>
<dbReference type="GO" id="GO:0008483">
    <property type="term" value="F:transaminase activity"/>
    <property type="evidence" value="ECO:0007669"/>
    <property type="project" value="TreeGrafter"/>
</dbReference>
<dbReference type="STRING" id="1144750.SAMN05443431_108103"/>
<evidence type="ECO:0000313" key="7">
    <source>
        <dbReference type="Proteomes" id="UP000199559"/>
    </source>
</evidence>
<accession>A0A1I3RQ13</accession>
<dbReference type="CDD" id="cd00616">
    <property type="entry name" value="AHBA_syn"/>
    <property type="match status" value="1"/>
</dbReference>
<reference evidence="7" key="1">
    <citation type="submission" date="2016-10" db="EMBL/GenBank/DDBJ databases">
        <authorList>
            <person name="Varghese N."/>
            <person name="Submissions S."/>
        </authorList>
    </citation>
    <scope>NUCLEOTIDE SEQUENCE [LARGE SCALE GENOMIC DNA]</scope>
    <source>
        <strain evidence="7">DSM 28881</strain>
    </source>
</reference>